<proteinExistence type="predicted"/>
<protein>
    <submittedName>
        <fullName evidence="3">Uncharacterized protein</fullName>
    </submittedName>
</protein>
<gene>
    <name evidence="3" type="ORF">DBRI00130_LOCUS8836</name>
</gene>
<accession>A0A7S4QWR0</accession>
<feature type="transmembrane region" description="Helical" evidence="2">
    <location>
        <begin position="12"/>
        <end position="32"/>
    </location>
</feature>
<keyword evidence="2" id="KW-1133">Transmembrane helix</keyword>
<evidence type="ECO:0000256" key="1">
    <source>
        <dbReference type="SAM" id="MobiDB-lite"/>
    </source>
</evidence>
<name>A0A7S4QWR0_9STRA</name>
<evidence type="ECO:0000256" key="2">
    <source>
        <dbReference type="SAM" id="Phobius"/>
    </source>
</evidence>
<keyword evidence="2" id="KW-0812">Transmembrane</keyword>
<keyword evidence="2" id="KW-0472">Membrane</keyword>
<reference evidence="3" key="1">
    <citation type="submission" date="2021-01" db="EMBL/GenBank/DDBJ databases">
        <authorList>
            <person name="Corre E."/>
            <person name="Pelletier E."/>
            <person name="Niang G."/>
            <person name="Scheremetjew M."/>
            <person name="Finn R."/>
            <person name="Kale V."/>
            <person name="Holt S."/>
            <person name="Cochrane G."/>
            <person name="Meng A."/>
            <person name="Brown T."/>
            <person name="Cohen L."/>
        </authorList>
    </citation>
    <scope>NUCLEOTIDE SEQUENCE</scope>
    <source>
        <strain evidence="3">GSO104</strain>
    </source>
</reference>
<evidence type="ECO:0000313" key="3">
    <source>
        <dbReference type="EMBL" id="CAE4595653.1"/>
    </source>
</evidence>
<organism evidence="3">
    <name type="scientific">Ditylum brightwellii</name>
    <dbReference type="NCBI Taxonomy" id="49249"/>
    <lineage>
        <taxon>Eukaryota</taxon>
        <taxon>Sar</taxon>
        <taxon>Stramenopiles</taxon>
        <taxon>Ochrophyta</taxon>
        <taxon>Bacillariophyta</taxon>
        <taxon>Mediophyceae</taxon>
        <taxon>Lithodesmiophycidae</taxon>
        <taxon>Lithodesmiales</taxon>
        <taxon>Lithodesmiaceae</taxon>
        <taxon>Ditylum</taxon>
    </lineage>
</organism>
<dbReference type="AlphaFoldDB" id="A0A7S4QWR0"/>
<feature type="region of interest" description="Disordered" evidence="1">
    <location>
        <begin position="67"/>
        <end position="141"/>
    </location>
</feature>
<sequence>MVAPRLRKTKKGRCPACLCIVSLPLLILLFYLKELFLADDMLSGKINLRAQQPNKVLDEDAALLGNGQAKKKKSGDSVDGDEEKKEESEDLGGQPNKVLDEDAALLGNGQAKKKKSGDSVDGDEEKKEESEDLDGSFDPPGTKIIIDYAKIRSMDKSPLERVKNLTTEEYELYLLADAGIEHYAFLNYLSATYGDHRHFTDIGTRVVASSVAVGSNLKSPVWTFDLPTSYERQQAFRGDTEEEWQTKAHDIGLNVTFHNLDLMKASNEELKKYLDTWFVLLDTFHQPDTVPFEREFFQRMLDIGFKGILCLDDIHLNHEMKKWWNEVQDGAEGGGYRTYDITEIGHYSGTGLVDFSGKVTVNKS</sequence>
<dbReference type="EMBL" id="HBNS01010927">
    <property type="protein sequence ID" value="CAE4595653.1"/>
    <property type="molecule type" value="Transcribed_RNA"/>
</dbReference>